<gene>
    <name evidence="1" type="ORF">LCGC14_1169220</name>
</gene>
<sequence>MNEQQTKELRDKIRSKTVGSANIFKSKLINHDGVDIEIKEPSVETWGLILEKARGSDDTTIKFQKYMIWTVVYCCFVPGTDVLIFEDTDYESLSKKPKDSFVSDFHDMAQKLLELDTGTKVKNSEETEESS</sequence>
<dbReference type="AlphaFoldDB" id="A0A0F9LQH4"/>
<evidence type="ECO:0000313" key="1">
    <source>
        <dbReference type="EMBL" id="KKM97334.1"/>
    </source>
</evidence>
<protein>
    <submittedName>
        <fullName evidence="1">Uncharacterized protein</fullName>
    </submittedName>
</protein>
<reference evidence="1" key="1">
    <citation type="journal article" date="2015" name="Nature">
        <title>Complex archaea that bridge the gap between prokaryotes and eukaryotes.</title>
        <authorList>
            <person name="Spang A."/>
            <person name="Saw J.H."/>
            <person name="Jorgensen S.L."/>
            <person name="Zaremba-Niedzwiedzka K."/>
            <person name="Martijn J."/>
            <person name="Lind A.E."/>
            <person name="van Eijk R."/>
            <person name="Schleper C."/>
            <person name="Guy L."/>
            <person name="Ettema T.J."/>
        </authorList>
    </citation>
    <scope>NUCLEOTIDE SEQUENCE</scope>
</reference>
<organism evidence="1">
    <name type="scientific">marine sediment metagenome</name>
    <dbReference type="NCBI Taxonomy" id="412755"/>
    <lineage>
        <taxon>unclassified sequences</taxon>
        <taxon>metagenomes</taxon>
        <taxon>ecological metagenomes</taxon>
    </lineage>
</organism>
<comment type="caution">
    <text evidence="1">The sequence shown here is derived from an EMBL/GenBank/DDBJ whole genome shotgun (WGS) entry which is preliminary data.</text>
</comment>
<dbReference type="EMBL" id="LAZR01005761">
    <property type="protein sequence ID" value="KKM97334.1"/>
    <property type="molecule type" value="Genomic_DNA"/>
</dbReference>
<accession>A0A0F9LQH4</accession>
<name>A0A0F9LQH4_9ZZZZ</name>
<proteinExistence type="predicted"/>